<keyword evidence="2" id="KW-0645">Protease</keyword>
<dbReference type="KEGG" id="ffu:CLAFUR5_07407"/>
<accession>A0A9Q8PAR8</accession>
<proteinExistence type="inferred from homology"/>
<evidence type="ECO:0000256" key="5">
    <source>
        <dbReference type="ARBA" id="ARBA00023180"/>
    </source>
</evidence>
<dbReference type="EMBL" id="CP090168">
    <property type="protein sequence ID" value="UJO19041.1"/>
    <property type="molecule type" value="Genomic_DNA"/>
</dbReference>
<dbReference type="AlphaFoldDB" id="A0A9Q8PAR8"/>
<organism evidence="6 7">
    <name type="scientific">Passalora fulva</name>
    <name type="common">Tomato leaf mold</name>
    <name type="synonym">Cladosporium fulvum</name>
    <dbReference type="NCBI Taxonomy" id="5499"/>
    <lineage>
        <taxon>Eukaryota</taxon>
        <taxon>Fungi</taxon>
        <taxon>Dikarya</taxon>
        <taxon>Ascomycota</taxon>
        <taxon>Pezizomycotina</taxon>
        <taxon>Dothideomycetes</taxon>
        <taxon>Dothideomycetidae</taxon>
        <taxon>Mycosphaerellales</taxon>
        <taxon>Mycosphaerellaceae</taxon>
        <taxon>Fulvia</taxon>
    </lineage>
</organism>
<dbReference type="InterPro" id="IPR029058">
    <property type="entry name" value="AB_hydrolase_fold"/>
</dbReference>
<keyword evidence="5" id="KW-0325">Glycoprotein</keyword>
<evidence type="ECO:0000256" key="1">
    <source>
        <dbReference type="ARBA" id="ARBA00011079"/>
    </source>
</evidence>
<evidence type="ECO:0000256" key="3">
    <source>
        <dbReference type="ARBA" id="ARBA00022729"/>
    </source>
</evidence>
<evidence type="ECO:0000256" key="2">
    <source>
        <dbReference type="ARBA" id="ARBA00022670"/>
    </source>
</evidence>
<dbReference type="GO" id="GO:0004180">
    <property type="term" value="F:carboxypeptidase activity"/>
    <property type="evidence" value="ECO:0007669"/>
    <property type="project" value="UniProtKB-KW"/>
</dbReference>
<reference evidence="6" key="1">
    <citation type="submission" date="2021-12" db="EMBL/GenBank/DDBJ databases">
        <authorList>
            <person name="Zaccaron A."/>
            <person name="Stergiopoulos I."/>
        </authorList>
    </citation>
    <scope>NUCLEOTIDE SEQUENCE</scope>
    <source>
        <strain evidence="6">Race5_Kim</strain>
    </source>
</reference>
<keyword evidence="6" id="KW-0121">Carboxypeptidase</keyword>
<dbReference type="GO" id="GO:0070008">
    <property type="term" value="F:serine-type exopeptidase activity"/>
    <property type="evidence" value="ECO:0007669"/>
    <property type="project" value="InterPro"/>
</dbReference>
<reference evidence="6" key="2">
    <citation type="journal article" date="2022" name="Microb. Genom.">
        <title>A chromosome-scale genome assembly of the tomato pathogen Cladosporium fulvum reveals a compartmentalized genome architecture and the presence of a dispensable chromosome.</title>
        <authorList>
            <person name="Zaccaron A.Z."/>
            <person name="Chen L.H."/>
            <person name="Samaras A."/>
            <person name="Stergiopoulos I."/>
        </authorList>
    </citation>
    <scope>NUCLEOTIDE SEQUENCE</scope>
    <source>
        <strain evidence="6">Race5_Kim</strain>
    </source>
</reference>
<dbReference type="Pfam" id="PF05577">
    <property type="entry name" value="Peptidase_S28"/>
    <property type="match status" value="1"/>
</dbReference>
<keyword evidence="3" id="KW-0732">Signal</keyword>
<dbReference type="OrthoDB" id="1735038at2759"/>
<dbReference type="PANTHER" id="PTHR11010">
    <property type="entry name" value="PROTEASE S28 PRO-X CARBOXYPEPTIDASE-RELATED"/>
    <property type="match status" value="1"/>
</dbReference>
<dbReference type="SUPFAM" id="SSF53474">
    <property type="entry name" value="alpha/beta-Hydrolases"/>
    <property type="match status" value="1"/>
</dbReference>
<dbReference type="GO" id="GO:0008239">
    <property type="term" value="F:dipeptidyl-peptidase activity"/>
    <property type="evidence" value="ECO:0007669"/>
    <property type="project" value="TreeGrafter"/>
</dbReference>
<dbReference type="Proteomes" id="UP000756132">
    <property type="component" value="Chromosome 6"/>
</dbReference>
<dbReference type="InterPro" id="IPR008758">
    <property type="entry name" value="Peptidase_S28"/>
</dbReference>
<protein>
    <submittedName>
        <fullName evidence="6">Extracellular serine carboxypeptidase</fullName>
    </submittedName>
</protein>
<dbReference type="RefSeq" id="XP_047763407.1">
    <property type="nucleotide sequence ID" value="XM_047906555.1"/>
</dbReference>
<dbReference type="GeneID" id="71987285"/>
<evidence type="ECO:0000313" key="6">
    <source>
        <dbReference type="EMBL" id="UJO19041.1"/>
    </source>
</evidence>
<dbReference type="Gene3D" id="3.40.50.1820">
    <property type="entry name" value="alpha/beta hydrolase"/>
    <property type="match status" value="2"/>
</dbReference>
<gene>
    <name evidence="6" type="ORF">CLAFUR5_07407</name>
</gene>
<dbReference type="PANTHER" id="PTHR11010:SF117">
    <property type="entry name" value="SERINE PROTEASE 16"/>
    <property type="match status" value="1"/>
</dbReference>
<name>A0A9Q8PAR8_PASFU</name>
<evidence type="ECO:0000313" key="7">
    <source>
        <dbReference type="Proteomes" id="UP000756132"/>
    </source>
</evidence>
<evidence type="ECO:0000256" key="4">
    <source>
        <dbReference type="ARBA" id="ARBA00022801"/>
    </source>
</evidence>
<dbReference type="GO" id="GO:0006508">
    <property type="term" value="P:proteolysis"/>
    <property type="evidence" value="ECO:0007669"/>
    <property type="project" value="UniProtKB-KW"/>
</dbReference>
<keyword evidence="4" id="KW-0378">Hydrolase</keyword>
<sequence>MPADIFIAKRNFHTNKHDKHTPASIYTLALVLYHGMRTTRCDFIRHTPLQCDDPPPPVSLHASSVLACGLSRLSSATLRHRRKRYRMAGRIVCGCLPRLNHVENRTQLHFATLNDHLCMYSHCRLTPAMQKSQLAAALLHIAGAYGTSDSTPSRLESRQARPSTYAAHTIDQPIDHAQFHNDCKYEPHTNATFKQRYFFDDTYYQAGGPVFLYIGGETSGESRFSNLETGIIQIRMNATNGLGIILENRYYGESYPYNSSTTDELRFLTTDQTIADNEYFAKHAVFPGVNGSLSPADTPWILYGGSLAGAQTAFSLKTYPGTLWGGIASSGTSLATLGAETWFDPYQKFGPQDCIGSLNAIVDKIDEVFESGNVAHIAHMKSIFGLQDLTNLDFAQAIAYPLGNPGNYPTSTWQELNWHPAYSSDDIFLFCTNITNANAPENITSTDYTLAPYTRNETWTNLGNYANYIKSYLTPATCEANQTIIDCYAITPNTTSYIGSSANNAGRSYLYSTCTEQGAYLAARQNSTQPSLLSRIVTPAYQQQWCTWAFPAGTHNKIPSTPDLDAYNKFGGNSVIADRLAHIDGEQDVWLPLCYHADSAPKRFTRNATDAYLHPQLLITGGGHHWDSYGILDVEAEPSFIREAHHWEIRVVKKWIEMFDDQKKGT</sequence>
<comment type="similarity">
    <text evidence="1">Belongs to the peptidase S28 family.</text>
</comment>
<keyword evidence="7" id="KW-1185">Reference proteome</keyword>